<protein>
    <submittedName>
        <fullName evidence="1">Uncharacterized protein</fullName>
    </submittedName>
</protein>
<proteinExistence type="predicted"/>
<name>A0ABR2FBS4_9ROSI</name>
<dbReference type="PANTHER" id="PTHR12984:SF3">
    <property type="entry name" value="N-TERMINAL KINASE-LIKE PROTEIN"/>
    <property type="match status" value="1"/>
</dbReference>
<dbReference type="Proteomes" id="UP001472677">
    <property type="component" value="Unassembled WGS sequence"/>
</dbReference>
<reference evidence="1 2" key="1">
    <citation type="journal article" date="2024" name="G3 (Bethesda)">
        <title>Genome assembly of Hibiscus sabdariffa L. provides insights into metabolisms of medicinal natural products.</title>
        <authorList>
            <person name="Kim T."/>
        </authorList>
    </citation>
    <scope>NUCLEOTIDE SEQUENCE [LARGE SCALE GENOMIC DNA]</scope>
    <source>
        <strain evidence="1">TK-2024</strain>
        <tissue evidence="1">Old leaves</tissue>
    </source>
</reference>
<keyword evidence="2" id="KW-1185">Reference proteome</keyword>
<gene>
    <name evidence="1" type="ORF">V6N12_063450</name>
</gene>
<dbReference type="PANTHER" id="PTHR12984">
    <property type="entry name" value="SCY1-RELATED S/T PROTEIN KINASE-LIKE"/>
    <property type="match status" value="1"/>
</dbReference>
<dbReference type="InterPro" id="IPR051177">
    <property type="entry name" value="CIK-Related_Protein"/>
</dbReference>
<organism evidence="1 2">
    <name type="scientific">Hibiscus sabdariffa</name>
    <name type="common">roselle</name>
    <dbReference type="NCBI Taxonomy" id="183260"/>
    <lineage>
        <taxon>Eukaryota</taxon>
        <taxon>Viridiplantae</taxon>
        <taxon>Streptophyta</taxon>
        <taxon>Embryophyta</taxon>
        <taxon>Tracheophyta</taxon>
        <taxon>Spermatophyta</taxon>
        <taxon>Magnoliopsida</taxon>
        <taxon>eudicotyledons</taxon>
        <taxon>Gunneridae</taxon>
        <taxon>Pentapetalae</taxon>
        <taxon>rosids</taxon>
        <taxon>malvids</taxon>
        <taxon>Malvales</taxon>
        <taxon>Malvaceae</taxon>
        <taxon>Malvoideae</taxon>
        <taxon>Hibiscus</taxon>
    </lineage>
</organism>
<accession>A0ABR2FBS4</accession>
<evidence type="ECO:0000313" key="1">
    <source>
        <dbReference type="EMBL" id="KAK8575795.1"/>
    </source>
</evidence>
<comment type="caution">
    <text evidence="1">The sequence shown here is derived from an EMBL/GenBank/DDBJ whole genome shotgun (WGS) entry which is preliminary data.</text>
</comment>
<dbReference type="EMBL" id="JBBPBM010000007">
    <property type="protein sequence ID" value="KAK8575795.1"/>
    <property type="molecule type" value="Genomic_DNA"/>
</dbReference>
<sequence length="165" mass="19132">MHSYTQKLVSQEAANKVHEHVCLEIVVVTQSLDRKLHAFDVLFEYDGAKWNCYRTIAGYLIYEIFSGMKLGETEELRHTSSIPKPLHPDYQRLLSSMPSRRLNTSKLIDNSEFFQNKLVDTIHFMEILGLKDSVGRDTFFRKLPTLAEQLPCQVVLNKMGHEFLD</sequence>
<evidence type="ECO:0000313" key="2">
    <source>
        <dbReference type="Proteomes" id="UP001472677"/>
    </source>
</evidence>